<keyword evidence="10 19" id="KW-0812">Transmembrane</keyword>
<feature type="transmembrane region" description="Helical" evidence="19">
    <location>
        <begin position="232"/>
        <end position="252"/>
    </location>
</feature>
<dbReference type="NCBIfam" id="TIGR00317">
    <property type="entry name" value="cobS"/>
    <property type="match status" value="1"/>
</dbReference>
<keyword evidence="7 19" id="KW-1003">Cell membrane</keyword>
<dbReference type="GO" id="GO:0051073">
    <property type="term" value="F:adenosylcobinamide-GDP ribazoletransferase activity"/>
    <property type="evidence" value="ECO:0007669"/>
    <property type="project" value="UniProtKB-UniRule"/>
</dbReference>
<dbReference type="HAMAP" id="MF_00719">
    <property type="entry name" value="CobS"/>
    <property type="match status" value="1"/>
</dbReference>
<evidence type="ECO:0000256" key="12">
    <source>
        <dbReference type="ARBA" id="ARBA00022989"/>
    </source>
</evidence>
<evidence type="ECO:0000256" key="18">
    <source>
        <dbReference type="ARBA" id="ARBA00049504"/>
    </source>
</evidence>
<comment type="subcellular location">
    <subcellularLocation>
        <location evidence="2 19">Cell membrane</location>
        <topology evidence="2 19">Multi-pass membrane protein</topology>
    </subcellularLocation>
</comment>
<dbReference type="InterPro" id="IPR003805">
    <property type="entry name" value="CobS"/>
</dbReference>
<organism evidence="20">
    <name type="scientific">Metalysinibacillus saudimassiliensis</name>
    <dbReference type="NCBI Taxonomy" id="1461583"/>
    <lineage>
        <taxon>Bacteria</taxon>
        <taxon>Bacillati</taxon>
        <taxon>Bacillota</taxon>
        <taxon>Bacilli</taxon>
        <taxon>Bacillales</taxon>
        <taxon>Caryophanaceae</taxon>
        <taxon>Metalysinibacillus</taxon>
    </lineage>
</organism>
<dbReference type="UniPathway" id="UPA00148">
    <property type="reaction ID" value="UER00238"/>
</dbReference>
<reference evidence="20" key="1">
    <citation type="submission" date="2014-07" db="EMBL/GenBank/DDBJ databases">
        <authorList>
            <person name="Urmite Genomes Urmite Genomes"/>
        </authorList>
    </citation>
    <scope>NUCLEOTIDE SEQUENCE</scope>
    <source>
        <strain evidence="20">13S34_air</strain>
    </source>
</reference>
<feature type="transmembrane region" description="Helical" evidence="19">
    <location>
        <begin position="137"/>
        <end position="158"/>
    </location>
</feature>
<keyword evidence="11 19" id="KW-0460">Magnesium</keyword>
<dbReference type="HOGENOM" id="CLU_057426_1_2_9"/>
<evidence type="ECO:0000256" key="10">
    <source>
        <dbReference type="ARBA" id="ARBA00022692"/>
    </source>
</evidence>
<evidence type="ECO:0000313" key="20">
    <source>
        <dbReference type="EMBL" id="CEA00485.1"/>
    </source>
</evidence>
<dbReference type="GO" id="GO:0008818">
    <property type="term" value="F:cobalamin 5'-phosphate synthase activity"/>
    <property type="evidence" value="ECO:0007669"/>
    <property type="project" value="UniProtKB-UniRule"/>
</dbReference>
<evidence type="ECO:0000256" key="9">
    <source>
        <dbReference type="ARBA" id="ARBA00022679"/>
    </source>
</evidence>
<evidence type="ECO:0000256" key="3">
    <source>
        <dbReference type="ARBA" id="ARBA00004663"/>
    </source>
</evidence>
<keyword evidence="8 19" id="KW-0169">Cobalamin biosynthesis</keyword>
<evidence type="ECO:0000256" key="15">
    <source>
        <dbReference type="ARBA" id="ARBA00032605"/>
    </source>
</evidence>
<dbReference type="EMBL" id="LN483073">
    <property type="protein sequence ID" value="CEA00485.1"/>
    <property type="molecule type" value="Genomic_DNA"/>
</dbReference>
<evidence type="ECO:0000256" key="17">
    <source>
        <dbReference type="ARBA" id="ARBA00048623"/>
    </source>
</evidence>
<dbReference type="PATRIC" id="fig|1461583.4.peg.601"/>
<dbReference type="PANTHER" id="PTHR34148:SF1">
    <property type="entry name" value="ADENOSYLCOBINAMIDE-GDP RIBAZOLETRANSFERASE"/>
    <property type="match status" value="1"/>
</dbReference>
<comment type="catalytic activity">
    <reaction evidence="17 19">
        <text>alpha-ribazole + adenosylcob(III)inamide-GDP = adenosylcob(III)alamin + GMP + H(+)</text>
        <dbReference type="Rhea" id="RHEA:16049"/>
        <dbReference type="ChEBI" id="CHEBI:10329"/>
        <dbReference type="ChEBI" id="CHEBI:15378"/>
        <dbReference type="ChEBI" id="CHEBI:18408"/>
        <dbReference type="ChEBI" id="CHEBI:58115"/>
        <dbReference type="ChEBI" id="CHEBI:60487"/>
        <dbReference type="EC" id="2.7.8.26"/>
    </reaction>
</comment>
<comment type="cofactor">
    <cofactor evidence="1 19">
        <name>Mg(2+)</name>
        <dbReference type="ChEBI" id="CHEBI:18420"/>
    </cofactor>
</comment>
<dbReference type="GO" id="GO:0009236">
    <property type="term" value="P:cobalamin biosynthetic process"/>
    <property type="evidence" value="ECO:0007669"/>
    <property type="project" value="UniProtKB-UniRule"/>
</dbReference>
<evidence type="ECO:0000256" key="13">
    <source>
        <dbReference type="ARBA" id="ARBA00023136"/>
    </source>
</evidence>
<accession>A0A078M2R5</accession>
<dbReference type="EC" id="2.7.8.26" evidence="5 19"/>
<protein>
    <recommendedName>
        <fullName evidence="6 19">Adenosylcobinamide-GDP ribazoletransferase</fullName>
        <ecNumber evidence="5 19">2.7.8.26</ecNumber>
    </recommendedName>
    <alternativeName>
        <fullName evidence="16 19">Cobalamin synthase</fullName>
    </alternativeName>
    <alternativeName>
        <fullName evidence="15 19">Cobalamin-5'-phosphate synthase</fullName>
    </alternativeName>
</protein>
<comment type="pathway">
    <text evidence="3 19">Cofactor biosynthesis; adenosylcobalamin biosynthesis; adenosylcobalamin from cob(II)yrinate a,c-diamide: step 7/7.</text>
</comment>
<feature type="transmembrane region" description="Helical" evidence="19">
    <location>
        <begin position="29"/>
        <end position="50"/>
    </location>
</feature>
<keyword evidence="9 19" id="KW-0808">Transferase</keyword>
<dbReference type="PANTHER" id="PTHR34148">
    <property type="entry name" value="ADENOSYLCOBINAMIDE-GDP RIBAZOLETRANSFERASE"/>
    <property type="match status" value="1"/>
</dbReference>
<evidence type="ECO:0000256" key="5">
    <source>
        <dbReference type="ARBA" id="ARBA00013200"/>
    </source>
</evidence>
<gene>
    <name evidence="19 20" type="primary">cobS</name>
    <name evidence="20" type="ORF">BN1050_00628</name>
</gene>
<keyword evidence="13 19" id="KW-0472">Membrane</keyword>
<evidence type="ECO:0000256" key="14">
    <source>
        <dbReference type="ARBA" id="ARBA00025228"/>
    </source>
</evidence>
<evidence type="ECO:0000256" key="8">
    <source>
        <dbReference type="ARBA" id="ARBA00022573"/>
    </source>
</evidence>
<evidence type="ECO:0000256" key="19">
    <source>
        <dbReference type="HAMAP-Rule" id="MF_00719"/>
    </source>
</evidence>
<dbReference type="AlphaFoldDB" id="A0A078M2R5"/>
<evidence type="ECO:0000256" key="6">
    <source>
        <dbReference type="ARBA" id="ARBA00015850"/>
    </source>
</evidence>
<evidence type="ECO:0000256" key="4">
    <source>
        <dbReference type="ARBA" id="ARBA00010561"/>
    </source>
</evidence>
<evidence type="ECO:0000256" key="11">
    <source>
        <dbReference type="ARBA" id="ARBA00022842"/>
    </source>
</evidence>
<evidence type="ECO:0000256" key="16">
    <source>
        <dbReference type="ARBA" id="ARBA00032853"/>
    </source>
</evidence>
<evidence type="ECO:0000256" key="2">
    <source>
        <dbReference type="ARBA" id="ARBA00004651"/>
    </source>
</evidence>
<dbReference type="Pfam" id="PF02654">
    <property type="entry name" value="CobS"/>
    <property type="match status" value="1"/>
</dbReference>
<dbReference type="GO" id="GO:0005886">
    <property type="term" value="C:plasma membrane"/>
    <property type="evidence" value="ECO:0007669"/>
    <property type="project" value="UniProtKB-SubCell"/>
</dbReference>
<comment type="similarity">
    <text evidence="4 19">Belongs to the CobS family.</text>
</comment>
<sequence>MWHSILAALQFFTVVPVHREIPLTKRTVTGMFITLAWLGMLIGAADYAVLWSLSHFNVTPLLVALALVLTSAIITGGLHLDGFIDTCDAFFSYRDIPKRHEILDDPRVGAFGVMAFVFLILVKITLLYELLQLGVVSWWMLILLPFMTRNGMLLFLLTTKPAKDKGIARFFMQKLHKKTAYFALFQLNVVIALFVFLTTSILPIVLAIVLLVTVVIYRSFALRNFDGISGDLLGAYIEGVEVLLWLVLLLYYA</sequence>
<name>A0A078M2R5_9BACL</name>
<comment type="function">
    <text evidence="14 19">Joins adenosylcobinamide-GDP and alpha-ribazole to generate adenosylcobalamin (Ado-cobalamin). Also synthesizes adenosylcobalamin 5'-phosphate from adenosylcobinamide-GDP and alpha-ribazole 5'-phosphate.</text>
</comment>
<evidence type="ECO:0000256" key="7">
    <source>
        <dbReference type="ARBA" id="ARBA00022475"/>
    </source>
</evidence>
<feature type="transmembrane region" description="Helical" evidence="19">
    <location>
        <begin position="108"/>
        <end position="131"/>
    </location>
</feature>
<keyword evidence="12 19" id="KW-1133">Transmembrane helix</keyword>
<evidence type="ECO:0000256" key="1">
    <source>
        <dbReference type="ARBA" id="ARBA00001946"/>
    </source>
</evidence>
<feature type="transmembrane region" description="Helical" evidence="19">
    <location>
        <begin position="179"/>
        <end position="196"/>
    </location>
</feature>
<proteinExistence type="inferred from homology"/>
<comment type="catalytic activity">
    <reaction evidence="18 19">
        <text>alpha-ribazole 5'-phosphate + adenosylcob(III)inamide-GDP = adenosylcob(III)alamin 5'-phosphate + GMP + H(+)</text>
        <dbReference type="Rhea" id="RHEA:23560"/>
        <dbReference type="ChEBI" id="CHEBI:15378"/>
        <dbReference type="ChEBI" id="CHEBI:57918"/>
        <dbReference type="ChEBI" id="CHEBI:58115"/>
        <dbReference type="ChEBI" id="CHEBI:60487"/>
        <dbReference type="ChEBI" id="CHEBI:60493"/>
        <dbReference type="EC" id="2.7.8.26"/>
    </reaction>
</comment>